<sequence length="130" mass="14859">MRAKSRRTARGGFEYSPPMSSEVRTFRVVTRGEFQNLTGTQREKLRAELHEHDLLVADYTETGTLSYDAELRPFTVRCLVVQTADRADQEAVDTGVLVALELLERAGLDHHRLRTTASCLEDVKINRRRK</sequence>
<keyword evidence="2" id="KW-1185">Reference proteome</keyword>
<protein>
    <submittedName>
        <fullName evidence="1">DUF6204 family protein</fullName>
    </submittedName>
</protein>
<dbReference type="EMBL" id="BAAANC010000002">
    <property type="protein sequence ID" value="GAA1541868.1"/>
    <property type="molecule type" value="Genomic_DNA"/>
</dbReference>
<dbReference type="Proteomes" id="UP001500363">
    <property type="component" value="Unassembled WGS sequence"/>
</dbReference>
<accession>A0ABP4MEI2</accession>
<dbReference type="InterPro" id="IPR045778">
    <property type="entry name" value="DUF6204"/>
</dbReference>
<reference evidence="2" key="1">
    <citation type="journal article" date="2019" name="Int. J. Syst. Evol. Microbiol.">
        <title>The Global Catalogue of Microorganisms (GCM) 10K type strain sequencing project: providing services to taxonomists for standard genome sequencing and annotation.</title>
        <authorList>
            <consortium name="The Broad Institute Genomics Platform"/>
            <consortium name="The Broad Institute Genome Sequencing Center for Infectious Disease"/>
            <person name="Wu L."/>
            <person name="Ma J."/>
        </authorList>
    </citation>
    <scope>NUCLEOTIDE SEQUENCE [LARGE SCALE GENOMIC DNA]</scope>
    <source>
        <strain evidence="2">JCM 14303</strain>
    </source>
</reference>
<gene>
    <name evidence="1" type="ORF">GCM10009741_51340</name>
</gene>
<evidence type="ECO:0000313" key="2">
    <source>
        <dbReference type="Proteomes" id="UP001500363"/>
    </source>
</evidence>
<evidence type="ECO:0000313" key="1">
    <source>
        <dbReference type="EMBL" id="GAA1541868.1"/>
    </source>
</evidence>
<comment type="caution">
    <text evidence="1">The sequence shown here is derived from an EMBL/GenBank/DDBJ whole genome shotgun (WGS) entry which is preliminary data.</text>
</comment>
<dbReference type="Pfam" id="PF19707">
    <property type="entry name" value="DUF6204"/>
    <property type="match status" value="1"/>
</dbReference>
<proteinExistence type="predicted"/>
<organism evidence="1 2">
    <name type="scientific">Kribbella lupini</name>
    <dbReference type="NCBI Taxonomy" id="291602"/>
    <lineage>
        <taxon>Bacteria</taxon>
        <taxon>Bacillati</taxon>
        <taxon>Actinomycetota</taxon>
        <taxon>Actinomycetes</taxon>
        <taxon>Propionibacteriales</taxon>
        <taxon>Kribbellaceae</taxon>
        <taxon>Kribbella</taxon>
    </lineage>
</organism>
<name>A0ABP4MEI2_9ACTN</name>